<name>A0ABP8LHF2_9BACT</name>
<dbReference type="Proteomes" id="UP001500552">
    <property type="component" value="Unassembled WGS sequence"/>
</dbReference>
<comment type="caution">
    <text evidence="1">The sequence shown here is derived from an EMBL/GenBank/DDBJ whole genome shotgun (WGS) entry which is preliminary data.</text>
</comment>
<dbReference type="EMBL" id="BAABHC010000005">
    <property type="protein sequence ID" value="GAA4428918.1"/>
    <property type="molecule type" value="Genomic_DNA"/>
</dbReference>
<gene>
    <name evidence="1" type="ORF">GCM10023188_13670</name>
</gene>
<evidence type="ECO:0000313" key="2">
    <source>
        <dbReference type="Proteomes" id="UP001500552"/>
    </source>
</evidence>
<protein>
    <submittedName>
        <fullName evidence="1">Uncharacterized protein</fullName>
    </submittedName>
</protein>
<proteinExistence type="predicted"/>
<accession>A0ABP8LHF2</accession>
<organism evidence="1 2">
    <name type="scientific">Pontibacter saemangeumensis</name>
    <dbReference type="NCBI Taxonomy" id="1084525"/>
    <lineage>
        <taxon>Bacteria</taxon>
        <taxon>Pseudomonadati</taxon>
        <taxon>Bacteroidota</taxon>
        <taxon>Cytophagia</taxon>
        <taxon>Cytophagales</taxon>
        <taxon>Hymenobacteraceae</taxon>
        <taxon>Pontibacter</taxon>
    </lineage>
</organism>
<keyword evidence="2" id="KW-1185">Reference proteome</keyword>
<reference evidence="2" key="1">
    <citation type="journal article" date="2019" name="Int. J. Syst. Evol. Microbiol.">
        <title>The Global Catalogue of Microorganisms (GCM) 10K type strain sequencing project: providing services to taxonomists for standard genome sequencing and annotation.</title>
        <authorList>
            <consortium name="The Broad Institute Genomics Platform"/>
            <consortium name="The Broad Institute Genome Sequencing Center for Infectious Disease"/>
            <person name="Wu L."/>
            <person name="Ma J."/>
        </authorList>
    </citation>
    <scope>NUCLEOTIDE SEQUENCE [LARGE SCALE GENOMIC DNA]</scope>
    <source>
        <strain evidence="2">JCM 17926</strain>
    </source>
</reference>
<dbReference type="RefSeq" id="WP_345157791.1">
    <property type="nucleotide sequence ID" value="NZ_BAABHC010000005.1"/>
</dbReference>
<sequence length="100" mass="11686">MNSENRKEVLQLVDAAHARVEAFYPDAPVYRQTPEWEEKWRLLLSDLSLHLAQDALKGESINKGSLRNHLFAILKICDEFFPDENYRKAAEWVDRAEAEK</sequence>
<evidence type="ECO:0000313" key="1">
    <source>
        <dbReference type="EMBL" id="GAA4428918.1"/>
    </source>
</evidence>